<name>S0FKZ4_RUMCE</name>
<protein>
    <submittedName>
        <fullName evidence="7">Sugar (Pentulose and hexulose) kinase</fullName>
        <ecNumber evidence="7">2.7.1.12</ecNumber>
    </submittedName>
</protein>
<evidence type="ECO:0000259" key="6">
    <source>
        <dbReference type="Pfam" id="PF02782"/>
    </source>
</evidence>
<gene>
    <name evidence="7" type="ORF">CTER_5295</name>
</gene>
<dbReference type="PIRSF" id="PIRSF000538">
    <property type="entry name" value="GlpK"/>
    <property type="match status" value="1"/>
</dbReference>
<dbReference type="RefSeq" id="WP_004630979.1">
    <property type="nucleotide sequence ID" value="NZ_AORV01000072.1"/>
</dbReference>
<dbReference type="EC" id="2.7.1.12" evidence="7"/>
<accession>S0FKZ4</accession>
<dbReference type="InterPro" id="IPR018483">
    <property type="entry name" value="Carb_kinase_FGGY_CS"/>
</dbReference>
<feature type="domain" description="Carbohydrate kinase FGGY N-terminal" evidence="5">
    <location>
        <begin position="5"/>
        <end position="250"/>
    </location>
</feature>
<dbReference type="PROSITE" id="PS00445">
    <property type="entry name" value="FGGY_KINASES_2"/>
    <property type="match status" value="1"/>
</dbReference>
<dbReference type="Gene3D" id="3.30.420.40">
    <property type="match status" value="2"/>
</dbReference>
<dbReference type="PANTHER" id="PTHR43095">
    <property type="entry name" value="SUGAR KINASE"/>
    <property type="match status" value="1"/>
</dbReference>
<keyword evidence="8" id="KW-1185">Reference proteome</keyword>
<proteinExistence type="inferred from homology"/>
<dbReference type="EMBL" id="AORV01000072">
    <property type="protein sequence ID" value="EMS69193.1"/>
    <property type="molecule type" value="Genomic_DNA"/>
</dbReference>
<dbReference type="InterPro" id="IPR050406">
    <property type="entry name" value="FGGY_Carb_Kinase"/>
</dbReference>
<dbReference type="STRING" id="1195236.CTER_5295"/>
<evidence type="ECO:0000313" key="8">
    <source>
        <dbReference type="Proteomes" id="UP000014155"/>
    </source>
</evidence>
<dbReference type="InterPro" id="IPR000577">
    <property type="entry name" value="Carb_kinase_FGGY"/>
</dbReference>
<evidence type="ECO:0000313" key="7">
    <source>
        <dbReference type="EMBL" id="EMS69193.1"/>
    </source>
</evidence>
<reference evidence="7 8" key="1">
    <citation type="journal article" date="2013" name="Genome Announc.">
        <title>Draft Genome Sequence of the Cellulolytic, Mesophilic, Anaerobic Bacterium Clostridium termitidis Strain CT1112 (DSM 5398).</title>
        <authorList>
            <person name="Lal S."/>
            <person name="Ramachandran U."/>
            <person name="Zhang X."/>
            <person name="Munir R."/>
            <person name="Sparling R."/>
            <person name="Levin D.B."/>
        </authorList>
    </citation>
    <scope>NUCLEOTIDE SEQUENCE [LARGE SCALE GENOMIC DNA]</scope>
    <source>
        <strain evidence="7 8">CT1112</strain>
    </source>
</reference>
<dbReference type="InterPro" id="IPR018485">
    <property type="entry name" value="FGGY_C"/>
</dbReference>
<evidence type="ECO:0000259" key="5">
    <source>
        <dbReference type="Pfam" id="PF00370"/>
    </source>
</evidence>
<dbReference type="PATRIC" id="fig|1195236.3.peg.5432"/>
<keyword evidence="2 4" id="KW-0808">Transferase</keyword>
<dbReference type="CDD" id="cd07770">
    <property type="entry name" value="ASKHA_NBD_FGGY_GntK"/>
    <property type="match status" value="1"/>
</dbReference>
<sequence length="503" mass="56208">MGYLFMGVDIGTSGVRAALFDMDGNQKSLYHQEYLMKCHEEGMAELDPDEIFGSLLRVVKECIAEAGADKNDIAAIGLSTQLFSFLAVDGAGNCLTNLITWADNRSIRHAEKIRENFDCREIYNRTGCRVQHPMYPISKILWLKDTQPEIFKKVKKFITIKQYIVHRLFNEYVIDITDASSMGYFNIHRMEWDESVLKDVLGLDSGYFGTPVECTHVLRNIKEEYAVLMGINAGTPVVVASGDGMLANVGCGVFDDSSMSSTIGTSGALRIASEKPLLDSEQRTWCYCFTKDTWVAGGAINNGGIVLKWLRDDYKSQYEKEMLDQGMDSIYKLFDRYASQIAPGCQGLIFLPFLTGERSPNWNALAAGTIHGLRLMHGKRHFIRATMEGIMFRMFSVYEVITQITSNVKQIRANGGYANSEVWLQIQADIFNKEIAVAGVSEAAAFGAAYVAMAAVGAVNSLKQPLKCMNPQKIIRPITENNRVYMDAYGDFKNLYAKIYGSR</sequence>
<evidence type="ECO:0000256" key="3">
    <source>
        <dbReference type="ARBA" id="ARBA00022777"/>
    </source>
</evidence>
<dbReference type="GO" id="GO:0005975">
    <property type="term" value="P:carbohydrate metabolic process"/>
    <property type="evidence" value="ECO:0007669"/>
    <property type="project" value="InterPro"/>
</dbReference>
<dbReference type="AlphaFoldDB" id="S0FKZ4"/>
<keyword evidence="3 4" id="KW-0418">Kinase</keyword>
<dbReference type="SUPFAM" id="SSF53067">
    <property type="entry name" value="Actin-like ATPase domain"/>
    <property type="match status" value="2"/>
</dbReference>
<dbReference type="InterPro" id="IPR043129">
    <property type="entry name" value="ATPase_NBD"/>
</dbReference>
<evidence type="ECO:0000256" key="4">
    <source>
        <dbReference type="RuleBase" id="RU003733"/>
    </source>
</evidence>
<evidence type="ECO:0000256" key="1">
    <source>
        <dbReference type="ARBA" id="ARBA00009156"/>
    </source>
</evidence>
<dbReference type="eggNOG" id="COG1070">
    <property type="taxonomic scope" value="Bacteria"/>
</dbReference>
<evidence type="ECO:0000256" key="2">
    <source>
        <dbReference type="ARBA" id="ARBA00022679"/>
    </source>
</evidence>
<feature type="domain" description="Carbohydrate kinase FGGY C-terminal" evidence="6">
    <location>
        <begin position="260"/>
        <end position="455"/>
    </location>
</feature>
<dbReference type="Pfam" id="PF00370">
    <property type="entry name" value="FGGY_N"/>
    <property type="match status" value="1"/>
</dbReference>
<dbReference type="InterPro" id="IPR018484">
    <property type="entry name" value="FGGY_N"/>
</dbReference>
<comment type="similarity">
    <text evidence="1 4">Belongs to the FGGY kinase family.</text>
</comment>
<dbReference type="GO" id="GO:0046316">
    <property type="term" value="F:gluconokinase activity"/>
    <property type="evidence" value="ECO:0007669"/>
    <property type="project" value="UniProtKB-EC"/>
</dbReference>
<dbReference type="Pfam" id="PF02782">
    <property type="entry name" value="FGGY_C"/>
    <property type="match status" value="1"/>
</dbReference>
<dbReference type="PANTHER" id="PTHR43095:SF2">
    <property type="entry name" value="GLUCONOKINASE"/>
    <property type="match status" value="1"/>
</dbReference>
<dbReference type="Proteomes" id="UP000014155">
    <property type="component" value="Unassembled WGS sequence"/>
</dbReference>
<organism evidence="7 8">
    <name type="scientific">Ruminiclostridium cellobioparum subsp. termitidis CT1112</name>
    <dbReference type="NCBI Taxonomy" id="1195236"/>
    <lineage>
        <taxon>Bacteria</taxon>
        <taxon>Bacillati</taxon>
        <taxon>Bacillota</taxon>
        <taxon>Clostridia</taxon>
        <taxon>Eubacteriales</taxon>
        <taxon>Oscillospiraceae</taxon>
        <taxon>Ruminiclostridium</taxon>
    </lineage>
</organism>
<comment type="caution">
    <text evidence="7">The sequence shown here is derived from an EMBL/GenBank/DDBJ whole genome shotgun (WGS) entry which is preliminary data.</text>
</comment>